<sequence length="309" mass="31512">MGRGRVAPPVKDGDWVSVRQAINRLSALILGSEATPTFTGLTLSGLTANRLVATGIGGLLTASGIVIDASDNLSGIGTIGCGAITSSGVLTIKSDLVIDTGSITSVSGAISFGNENLSTTGTLGSGKLTITSATNPQFTINNADGSPDEFTIGMVASGVTSITSPSRLDLFSVSGQQIRLNAPNSFVNIVDDTVNPTSLLFQTDNLSNIGFNQIQNRPKNIWAGTNITAGVNITAGGRFLGGHGTPANPTYGFSGGSSEDGMGMYYITDSILGFAVDDVLEVSMSSTTVLLADDIDLILGGTGRVAIRT</sequence>
<accession>A0A0F9KF01</accession>
<protein>
    <submittedName>
        <fullName evidence="1">Uncharacterized protein</fullName>
    </submittedName>
</protein>
<reference evidence="1" key="1">
    <citation type="journal article" date="2015" name="Nature">
        <title>Complex archaea that bridge the gap between prokaryotes and eukaryotes.</title>
        <authorList>
            <person name="Spang A."/>
            <person name="Saw J.H."/>
            <person name="Jorgensen S.L."/>
            <person name="Zaremba-Niedzwiedzka K."/>
            <person name="Martijn J."/>
            <person name="Lind A.E."/>
            <person name="van Eijk R."/>
            <person name="Schleper C."/>
            <person name="Guy L."/>
            <person name="Ettema T.J."/>
        </authorList>
    </citation>
    <scope>NUCLEOTIDE SEQUENCE</scope>
</reference>
<gene>
    <name evidence="1" type="ORF">LCGC14_1338880</name>
</gene>
<proteinExistence type="predicted"/>
<name>A0A0F9KF01_9ZZZZ</name>
<evidence type="ECO:0000313" key="1">
    <source>
        <dbReference type="EMBL" id="KKM80538.1"/>
    </source>
</evidence>
<dbReference type="AlphaFoldDB" id="A0A0F9KF01"/>
<organism evidence="1">
    <name type="scientific">marine sediment metagenome</name>
    <dbReference type="NCBI Taxonomy" id="412755"/>
    <lineage>
        <taxon>unclassified sequences</taxon>
        <taxon>metagenomes</taxon>
        <taxon>ecological metagenomes</taxon>
    </lineage>
</organism>
<dbReference type="EMBL" id="LAZR01008164">
    <property type="protein sequence ID" value="KKM80538.1"/>
    <property type="molecule type" value="Genomic_DNA"/>
</dbReference>
<feature type="non-terminal residue" evidence="1">
    <location>
        <position position="309"/>
    </location>
</feature>
<comment type="caution">
    <text evidence="1">The sequence shown here is derived from an EMBL/GenBank/DDBJ whole genome shotgun (WGS) entry which is preliminary data.</text>
</comment>